<dbReference type="AlphaFoldDB" id="A0A7Y9T268"/>
<evidence type="ECO:0000313" key="3">
    <source>
        <dbReference type="Proteomes" id="UP000534186"/>
    </source>
</evidence>
<dbReference type="PANTHER" id="PTHR34203">
    <property type="entry name" value="METHYLTRANSFERASE, FKBM FAMILY PROTEIN"/>
    <property type="match status" value="1"/>
</dbReference>
<sequence length="291" mass="32987">MPESRLRQLLKFIRVFGIAAGIRLWFSLLRQTNRKSALIQLHLPNLPAPIHLRQQDLPIFWQILVMKENDFESLPQAQRVRDAYKKILSEGNQPVIVDCGGHIGLSSVWFASRYPEAALYCIEPDKNNFALLQQNTATYPNVTCLNGGVWNKSCHLEIQNPLSGSASFRLQETSAPSDSSSSSVLRAYTVLEVLQRAEKNRLFLVKMDIEGGEAQVFQDSAEWLKLTAVLIIELHDWLMPAQGTSRNFFKRLGENNFDVVLRGENLLLFQVPGQDTTTARHLREEVLVSKS</sequence>
<dbReference type="InterPro" id="IPR029063">
    <property type="entry name" value="SAM-dependent_MTases_sf"/>
</dbReference>
<dbReference type="GO" id="GO:0032259">
    <property type="term" value="P:methylation"/>
    <property type="evidence" value="ECO:0007669"/>
    <property type="project" value="UniProtKB-KW"/>
</dbReference>
<proteinExistence type="predicted"/>
<dbReference type="EMBL" id="JACCCV010000001">
    <property type="protein sequence ID" value="NYF50831.1"/>
    <property type="molecule type" value="Genomic_DNA"/>
</dbReference>
<keyword evidence="2" id="KW-0808">Transferase</keyword>
<name>A0A7Y9T268_9BACT</name>
<dbReference type="PANTHER" id="PTHR34203:SF15">
    <property type="entry name" value="SLL1173 PROTEIN"/>
    <property type="match status" value="1"/>
</dbReference>
<comment type="caution">
    <text evidence="2">The sequence shown here is derived from an EMBL/GenBank/DDBJ whole genome shotgun (WGS) entry which is preliminary data.</text>
</comment>
<dbReference type="InterPro" id="IPR006342">
    <property type="entry name" value="FkbM_mtfrase"/>
</dbReference>
<dbReference type="NCBIfam" id="TIGR01444">
    <property type="entry name" value="fkbM_fam"/>
    <property type="match status" value="1"/>
</dbReference>
<reference evidence="2 3" key="1">
    <citation type="submission" date="2020-07" db="EMBL/GenBank/DDBJ databases">
        <title>Genomic Encyclopedia of Type Strains, Phase IV (KMG-V): Genome sequencing to study the core and pangenomes of soil and plant-associated prokaryotes.</title>
        <authorList>
            <person name="Whitman W."/>
        </authorList>
    </citation>
    <scope>NUCLEOTIDE SEQUENCE [LARGE SCALE GENOMIC DNA]</scope>
    <source>
        <strain evidence="2 3">M8UP30</strain>
    </source>
</reference>
<gene>
    <name evidence="2" type="ORF">HDF12_001196</name>
</gene>
<dbReference type="Proteomes" id="UP000534186">
    <property type="component" value="Unassembled WGS sequence"/>
</dbReference>
<evidence type="ECO:0000313" key="2">
    <source>
        <dbReference type="EMBL" id="NYF50831.1"/>
    </source>
</evidence>
<keyword evidence="2" id="KW-0489">Methyltransferase</keyword>
<accession>A0A7Y9T268</accession>
<dbReference type="InterPro" id="IPR052514">
    <property type="entry name" value="SAM-dependent_MTase"/>
</dbReference>
<evidence type="ECO:0000259" key="1">
    <source>
        <dbReference type="Pfam" id="PF05050"/>
    </source>
</evidence>
<organism evidence="2 3">
    <name type="scientific">Tunturiibacter lichenicola</name>
    <dbReference type="NCBI Taxonomy" id="2051959"/>
    <lineage>
        <taxon>Bacteria</taxon>
        <taxon>Pseudomonadati</taxon>
        <taxon>Acidobacteriota</taxon>
        <taxon>Terriglobia</taxon>
        <taxon>Terriglobales</taxon>
        <taxon>Acidobacteriaceae</taxon>
        <taxon>Tunturiibacter</taxon>
    </lineage>
</organism>
<feature type="domain" description="Methyltransferase FkbM" evidence="1">
    <location>
        <begin position="98"/>
        <end position="240"/>
    </location>
</feature>
<dbReference type="SUPFAM" id="SSF53335">
    <property type="entry name" value="S-adenosyl-L-methionine-dependent methyltransferases"/>
    <property type="match status" value="1"/>
</dbReference>
<dbReference type="GO" id="GO:0008168">
    <property type="term" value="F:methyltransferase activity"/>
    <property type="evidence" value="ECO:0007669"/>
    <property type="project" value="UniProtKB-KW"/>
</dbReference>
<dbReference type="Pfam" id="PF05050">
    <property type="entry name" value="Methyltransf_21"/>
    <property type="match status" value="1"/>
</dbReference>
<dbReference type="Gene3D" id="3.40.50.150">
    <property type="entry name" value="Vaccinia Virus protein VP39"/>
    <property type="match status" value="1"/>
</dbReference>
<protein>
    <submittedName>
        <fullName evidence="2">FkbM family methyltransferase</fullName>
    </submittedName>
</protein>